<reference evidence="1" key="2">
    <citation type="journal article" date="2015" name="Data Brief">
        <title>Shoot transcriptome of the giant reed, Arundo donax.</title>
        <authorList>
            <person name="Barrero R.A."/>
            <person name="Guerrero F.D."/>
            <person name="Moolhuijzen P."/>
            <person name="Goolsby J.A."/>
            <person name="Tidwell J."/>
            <person name="Bellgard S.E."/>
            <person name="Bellgard M.I."/>
        </authorList>
    </citation>
    <scope>NUCLEOTIDE SEQUENCE</scope>
    <source>
        <tissue evidence="1">Shoot tissue taken approximately 20 cm above the soil surface</tissue>
    </source>
</reference>
<evidence type="ECO:0000313" key="1">
    <source>
        <dbReference type="EMBL" id="JAE18257.1"/>
    </source>
</evidence>
<sequence length="51" mass="5877">MIPWCTPDQRLSHRLKRSITWNISSISSRSACRKKLSISSLTSYILPKSNK</sequence>
<name>A0A0A9G171_ARUDO</name>
<dbReference type="AlphaFoldDB" id="A0A0A9G171"/>
<protein>
    <submittedName>
        <fullName evidence="1">Uncharacterized protein</fullName>
    </submittedName>
</protein>
<proteinExistence type="predicted"/>
<accession>A0A0A9G171</accession>
<organism evidence="1">
    <name type="scientific">Arundo donax</name>
    <name type="common">Giant reed</name>
    <name type="synonym">Donax arundinaceus</name>
    <dbReference type="NCBI Taxonomy" id="35708"/>
    <lineage>
        <taxon>Eukaryota</taxon>
        <taxon>Viridiplantae</taxon>
        <taxon>Streptophyta</taxon>
        <taxon>Embryophyta</taxon>
        <taxon>Tracheophyta</taxon>
        <taxon>Spermatophyta</taxon>
        <taxon>Magnoliopsida</taxon>
        <taxon>Liliopsida</taxon>
        <taxon>Poales</taxon>
        <taxon>Poaceae</taxon>
        <taxon>PACMAD clade</taxon>
        <taxon>Arundinoideae</taxon>
        <taxon>Arundineae</taxon>
        <taxon>Arundo</taxon>
    </lineage>
</organism>
<dbReference type="EMBL" id="GBRH01179639">
    <property type="protein sequence ID" value="JAE18257.1"/>
    <property type="molecule type" value="Transcribed_RNA"/>
</dbReference>
<reference evidence="1" key="1">
    <citation type="submission" date="2014-09" db="EMBL/GenBank/DDBJ databases">
        <authorList>
            <person name="Magalhaes I.L.F."/>
            <person name="Oliveira U."/>
            <person name="Santos F.R."/>
            <person name="Vidigal T.H.D.A."/>
            <person name="Brescovit A.D."/>
            <person name="Santos A.J."/>
        </authorList>
    </citation>
    <scope>NUCLEOTIDE SEQUENCE</scope>
    <source>
        <tissue evidence="1">Shoot tissue taken approximately 20 cm above the soil surface</tissue>
    </source>
</reference>